<dbReference type="EMBL" id="BMXK01000004">
    <property type="protein sequence ID" value="GHD03685.1"/>
    <property type="molecule type" value="Genomic_DNA"/>
</dbReference>
<organism evidence="3 4">
    <name type="scientific">Zhihengliuella salsuginis</name>
    <dbReference type="NCBI Taxonomy" id="578222"/>
    <lineage>
        <taxon>Bacteria</taxon>
        <taxon>Bacillati</taxon>
        <taxon>Actinomycetota</taxon>
        <taxon>Actinomycetes</taxon>
        <taxon>Micrococcales</taxon>
        <taxon>Micrococcaceae</taxon>
        <taxon>Zhihengliuella</taxon>
    </lineage>
</organism>
<evidence type="ECO:0000313" key="4">
    <source>
        <dbReference type="Proteomes" id="UP000642819"/>
    </source>
</evidence>
<keyword evidence="1" id="KW-0227">DNA damage</keyword>
<dbReference type="PANTHER" id="PTHR42942">
    <property type="entry name" value="6-O-METHYLGUANINE DNA METHYLTRANSFERASE"/>
    <property type="match status" value="1"/>
</dbReference>
<evidence type="ECO:0000259" key="2">
    <source>
        <dbReference type="Pfam" id="PF01035"/>
    </source>
</evidence>
<dbReference type="Gene3D" id="1.10.10.10">
    <property type="entry name" value="Winged helix-like DNA-binding domain superfamily/Winged helix DNA-binding domain"/>
    <property type="match status" value="1"/>
</dbReference>
<gene>
    <name evidence="3" type="ORF">GCM10008096_09970</name>
</gene>
<reference evidence="4" key="1">
    <citation type="journal article" date="2019" name="Int. J. Syst. Evol. Microbiol.">
        <title>The Global Catalogue of Microorganisms (GCM) 10K type strain sequencing project: providing services to taxonomists for standard genome sequencing and annotation.</title>
        <authorList>
            <consortium name="The Broad Institute Genomics Platform"/>
            <consortium name="The Broad Institute Genome Sequencing Center for Infectious Disease"/>
            <person name="Wu L."/>
            <person name="Ma J."/>
        </authorList>
    </citation>
    <scope>NUCLEOTIDE SEQUENCE [LARGE SCALE GENOMIC DNA]</scope>
    <source>
        <strain evidence="4">KCTC 19466</strain>
    </source>
</reference>
<feature type="domain" description="Methylated-DNA-[protein]-cysteine S-methyltransferase DNA binding" evidence="2">
    <location>
        <begin position="7"/>
        <end position="65"/>
    </location>
</feature>
<evidence type="ECO:0000313" key="3">
    <source>
        <dbReference type="EMBL" id="GHD03685.1"/>
    </source>
</evidence>
<dbReference type="InterPro" id="IPR036217">
    <property type="entry name" value="MethylDNA_cys_MeTrfase_DNAb"/>
</dbReference>
<keyword evidence="4" id="KW-1185">Reference proteome</keyword>
<evidence type="ECO:0000256" key="1">
    <source>
        <dbReference type="ARBA" id="ARBA00022763"/>
    </source>
</evidence>
<dbReference type="InterPro" id="IPR014048">
    <property type="entry name" value="MethylDNA_cys_MeTrfase_DNA-bd"/>
</dbReference>
<protein>
    <recommendedName>
        <fullName evidence="2">Methylated-DNA-[protein]-cysteine S-methyltransferase DNA binding domain-containing protein</fullName>
    </recommendedName>
</protein>
<dbReference type="SUPFAM" id="SSF46767">
    <property type="entry name" value="Methylated DNA-protein cysteine methyltransferase, C-terminal domain"/>
    <property type="match status" value="1"/>
</dbReference>
<dbReference type="PANTHER" id="PTHR42942:SF1">
    <property type="entry name" value="ALKYLTRANSFERASE-LIKE PROTEIN 1"/>
    <property type="match status" value="1"/>
</dbReference>
<sequence length="135" mass="13941">MAGKLVDAIYAVVAMVPSGRALSYGDVAELLGAGGPRQVGAAMAASTGLDLPWWRIVRADGTLPADLAARALPHWLREELPVKSTEPPRVRFPAARWQPDTGEFAALDAVAVALANQSAGAPGLNTGTGSGRGER</sequence>
<comment type="caution">
    <text evidence="3">The sequence shown here is derived from an EMBL/GenBank/DDBJ whole genome shotgun (WGS) entry which is preliminary data.</text>
</comment>
<name>A0ABQ3GEL7_9MICC</name>
<dbReference type="Pfam" id="PF01035">
    <property type="entry name" value="DNA_binding_1"/>
    <property type="match status" value="1"/>
</dbReference>
<dbReference type="Proteomes" id="UP000642819">
    <property type="component" value="Unassembled WGS sequence"/>
</dbReference>
<dbReference type="InterPro" id="IPR036388">
    <property type="entry name" value="WH-like_DNA-bd_sf"/>
</dbReference>
<proteinExistence type="predicted"/>
<dbReference type="InterPro" id="IPR052520">
    <property type="entry name" value="ATL_DNA_repair"/>
</dbReference>
<dbReference type="RefSeq" id="WP_189349040.1">
    <property type="nucleotide sequence ID" value="NZ_BMXK01000004.1"/>
</dbReference>
<accession>A0ABQ3GEL7</accession>